<dbReference type="InterPro" id="IPR034804">
    <property type="entry name" value="SQR/QFR_C/D"/>
</dbReference>
<keyword evidence="1" id="KW-1133">Transmembrane helix</keyword>
<proteinExistence type="predicted"/>
<organism evidence="2 3">
    <name type="scientific">Algoriphagus jejuensis</name>
    <dbReference type="NCBI Taxonomy" id="419934"/>
    <lineage>
        <taxon>Bacteria</taxon>
        <taxon>Pseudomonadati</taxon>
        <taxon>Bacteroidota</taxon>
        <taxon>Cytophagia</taxon>
        <taxon>Cytophagales</taxon>
        <taxon>Cyclobacteriaceae</taxon>
        <taxon>Algoriphagus</taxon>
    </lineage>
</organism>
<feature type="transmembrane region" description="Helical" evidence="1">
    <location>
        <begin position="119"/>
        <end position="138"/>
    </location>
</feature>
<dbReference type="Proteomes" id="UP001500469">
    <property type="component" value="Unassembled WGS sequence"/>
</dbReference>
<dbReference type="CDD" id="cd03498">
    <property type="entry name" value="SQR_TypeB_2_TM"/>
    <property type="match status" value="1"/>
</dbReference>
<keyword evidence="3" id="KW-1185">Reference proteome</keyword>
<feature type="transmembrane region" description="Helical" evidence="1">
    <location>
        <begin position="255"/>
        <end position="280"/>
    </location>
</feature>
<keyword evidence="1" id="KW-0812">Transmembrane</keyword>
<reference evidence="2 3" key="1">
    <citation type="journal article" date="2019" name="Int. J. Syst. Evol. Microbiol.">
        <title>The Global Catalogue of Microorganisms (GCM) 10K type strain sequencing project: providing services to taxonomists for standard genome sequencing and annotation.</title>
        <authorList>
            <consortium name="The Broad Institute Genomics Platform"/>
            <consortium name="The Broad Institute Genome Sequencing Center for Infectious Disease"/>
            <person name="Wu L."/>
            <person name="Ma J."/>
        </authorList>
    </citation>
    <scope>NUCLEOTIDE SEQUENCE [LARGE SCALE GENOMIC DNA]</scope>
    <source>
        <strain evidence="2 3">JCM 16112</strain>
    </source>
</reference>
<evidence type="ECO:0000313" key="3">
    <source>
        <dbReference type="Proteomes" id="UP001500469"/>
    </source>
</evidence>
<sequence length="282" mass="31660">MFVILINKLIIEFEKNYLETIKIKKTHSIALFAIGSPCKFGHLTNKDFRSKLIANFMSWVTKTLKSTLGRKLIMALTGLFLILFLIGHLAGNMQLFYNDGGEAFNIYAKFMTTNPIVKLLSYLTYLSVIGHVIYSIGLSRLNKSARPIGYAVSGSSTNSSMASRNMGILGTIILLFLVGHMYSFWYQMHWGAIPTVTYEGEEYKDLYAVVQVAFQQTWMVALYVIAMAFLAFHLSHGFASAFQSLGINHKKYSPAIKTVGLVFCIVVPVLFAAMPVYIYFNS</sequence>
<dbReference type="NCBIfam" id="TIGR02046">
    <property type="entry name" value="sdhC_b558_fam"/>
    <property type="match status" value="1"/>
</dbReference>
<feature type="transmembrane region" description="Helical" evidence="1">
    <location>
        <begin position="166"/>
        <end position="186"/>
    </location>
</feature>
<feature type="transmembrane region" description="Helical" evidence="1">
    <location>
        <begin position="206"/>
        <end position="234"/>
    </location>
</feature>
<evidence type="ECO:0000256" key="1">
    <source>
        <dbReference type="SAM" id="Phobius"/>
    </source>
</evidence>
<dbReference type="InterPro" id="IPR011138">
    <property type="entry name" value="Cytochrome_b-558"/>
</dbReference>
<name>A0ABN1N498_9BACT</name>
<gene>
    <name evidence="2" type="ORF">GCM10009119_35200</name>
</gene>
<comment type="caution">
    <text evidence="2">The sequence shown here is derived from an EMBL/GenBank/DDBJ whole genome shotgun (WGS) entry which is preliminary data.</text>
</comment>
<protein>
    <submittedName>
        <fullName evidence="2">Succinate dehydrogenase cytochrome b subunit</fullName>
    </submittedName>
</protein>
<dbReference type="Gene3D" id="1.20.1300.10">
    <property type="entry name" value="Fumarate reductase/succinate dehydrogenase, transmembrane subunit"/>
    <property type="match status" value="1"/>
</dbReference>
<evidence type="ECO:0000313" key="2">
    <source>
        <dbReference type="EMBL" id="GAA0880550.1"/>
    </source>
</evidence>
<dbReference type="SUPFAM" id="SSF81343">
    <property type="entry name" value="Fumarate reductase respiratory complex transmembrane subunits"/>
    <property type="match status" value="1"/>
</dbReference>
<keyword evidence="1" id="KW-0472">Membrane</keyword>
<feature type="transmembrane region" description="Helical" evidence="1">
    <location>
        <begin position="72"/>
        <end position="90"/>
    </location>
</feature>
<dbReference type="EMBL" id="BAAAFI010000045">
    <property type="protein sequence ID" value="GAA0880550.1"/>
    <property type="molecule type" value="Genomic_DNA"/>
</dbReference>
<accession>A0ABN1N498</accession>